<reference evidence="5" key="1">
    <citation type="journal article" date="2019" name="Int. J. Syst. Evol. Microbiol.">
        <title>The Global Catalogue of Microorganisms (GCM) 10K type strain sequencing project: providing services to taxonomists for standard genome sequencing and annotation.</title>
        <authorList>
            <consortium name="The Broad Institute Genomics Platform"/>
            <consortium name="The Broad Institute Genome Sequencing Center for Infectious Disease"/>
            <person name="Wu L."/>
            <person name="Ma J."/>
        </authorList>
    </citation>
    <scope>NUCLEOTIDE SEQUENCE [LARGE SCALE GENOMIC DNA]</scope>
    <source>
        <strain evidence="5">JCM 14046</strain>
    </source>
</reference>
<evidence type="ECO:0000256" key="1">
    <source>
        <dbReference type="SAM" id="MobiDB-lite"/>
    </source>
</evidence>
<dbReference type="Pfam" id="PF19516">
    <property type="entry name" value="DUF6049"/>
    <property type="match status" value="1"/>
</dbReference>
<feature type="compositionally biased region" description="Low complexity" evidence="1">
    <location>
        <begin position="38"/>
        <end position="65"/>
    </location>
</feature>
<protein>
    <submittedName>
        <fullName evidence="4">Uncharacterized protein</fullName>
    </submittedName>
</protein>
<evidence type="ECO:0000256" key="3">
    <source>
        <dbReference type="SAM" id="SignalP"/>
    </source>
</evidence>
<keyword evidence="3" id="KW-0732">Signal</keyword>
<sequence>MPAAPDQPPGRRAGGRAGPLAAAAALLASALGATPATAASAAEAAPAASAPTSTAAPAAAAAPGDDPLDVVIDTVGPAELPERGPLTLTGSVTNDSIETWEDVNVYALFSASPLTTAAELADASALPADALIGERITETGAFADVGDLEPGTTRSFSLRLPGDLLPDAGDGVYWTGVQALGADSSGRDEIADGRARTFVPRVTASTRDDDVGEVDTAFVVPVRHPVRRDADGRVRNLAAWSNDLAPGGRLDRLLDFGAEASGTGSSTVTWLLDPAVPDTVAELVAGNDGLSIAPSVQPGPDDTDGQGGGQDGGQEGEEPDAEPSSSAPTDDDTDDDTDDGTGDGASPSPSEAETDPAVLAAQERAARGGRVWLEQLREVLGDGTVLALPYGDIDVDAVARADPDLYDRARVRSEQVTAAQGIDDAEPVVLPPSGYLDPATLEAIPTTDTVVVADTALPEPPEGSRVRVAGRDLAVTAAAPATGGPDPGDRLSPVAVRQRLVSEAALRLLAADPEDAARSDPSLVVTMPSSWDPTPGTGFFRALDEVDWLNLTSLDDALGGAGGDIESSVIPREPAAGLDAEALAYPDAVRAREVPEAAVEGAGPMIDSAISLQDVLPLNDTVAEQAADEALVALSYANRGSTELSRRAITLARRHVEGMLGEITVEAPTSLTLSSDSGDFSVQLSNGLDQPVVVRLRAVTDGPLEIRAPAEVEVPPQAGTTIRMPVATSRVGLTTVEVELTDSAGNAIGASDSLPVRSVQIGVVIWWILGVGTALLFSAILVRLVRRIRAARRSGATA</sequence>
<evidence type="ECO:0000313" key="5">
    <source>
        <dbReference type="Proteomes" id="UP001501612"/>
    </source>
</evidence>
<evidence type="ECO:0000256" key="2">
    <source>
        <dbReference type="SAM" id="Phobius"/>
    </source>
</evidence>
<accession>A0ABP5A7L4</accession>
<keyword evidence="2" id="KW-1133">Transmembrane helix</keyword>
<feature type="region of interest" description="Disordered" evidence="1">
    <location>
        <begin position="38"/>
        <end position="69"/>
    </location>
</feature>
<keyword evidence="2" id="KW-0472">Membrane</keyword>
<feature type="region of interest" description="Disordered" evidence="1">
    <location>
        <begin position="290"/>
        <end position="356"/>
    </location>
</feature>
<feature type="compositionally biased region" description="Acidic residues" evidence="1">
    <location>
        <begin position="329"/>
        <end position="341"/>
    </location>
</feature>
<feature type="signal peptide" evidence="3">
    <location>
        <begin position="1"/>
        <end position="38"/>
    </location>
</feature>
<dbReference type="InterPro" id="IPR046112">
    <property type="entry name" value="DUF6049"/>
</dbReference>
<gene>
    <name evidence="4" type="ORF">GCM10009737_03580</name>
</gene>
<feature type="chain" id="PRO_5047122180" evidence="3">
    <location>
        <begin position="39"/>
        <end position="798"/>
    </location>
</feature>
<dbReference type="PROSITE" id="PS51318">
    <property type="entry name" value="TAT"/>
    <property type="match status" value="1"/>
</dbReference>
<comment type="caution">
    <text evidence="4">The sequence shown here is derived from an EMBL/GenBank/DDBJ whole genome shotgun (WGS) entry which is preliminary data.</text>
</comment>
<keyword evidence="2" id="KW-0812">Transmembrane</keyword>
<feature type="transmembrane region" description="Helical" evidence="2">
    <location>
        <begin position="764"/>
        <end position="785"/>
    </location>
</feature>
<dbReference type="Proteomes" id="UP001501612">
    <property type="component" value="Unassembled WGS sequence"/>
</dbReference>
<organism evidence="4 5">
    <name type="scientific">Nocardioides lentus</name>
    <dbReference type="NCBI Taxonomy" id="338077"/>
    <lineage>
        <taxon>Bacteria</taxon>
        <taxon>Bacillati</taxon>
        <taxon>Actinomycetota</taxon>
        <taxon>Actinomycetes</taxon>
        <taxon>Propionibacteriales</taxon>
        <taxon>Nocardioidaceae</taxon>
        <taxon>Nocardioides</taxon>
    </lineage>
</organism>
<evidence type="ECO:0000313" key="4">
    <source>
        <dbReference type="EMBL" id="GAA1906062.1"/>
    </source>
</evidence>
<dbReference type="InterPro" id="IPR006311">
    <property type="entry name" value="TAT_signal"/>
</dbReference>
<name>A0ABP5A7L4_9ACTN</name>
<proteinExistence type="predicted"/>
<dbReference type="RefSeq" id="WP_344002845.1">
    <property type="nucleotide sequence ID" value="NZ_BAAAMY010000001.1"/>
</dbReference>
<dbReference type="EMBL" id="BAAAMY010000001">
    <property type="protein sequence ID" value="GAA1906062.1"/>
    <property type="molecule type" value="Genomic_DNA"/>
</dbReference>
<keyword evidence="5" id="KW-1185">Reference proteome</keyword>